<reference evidence="1 2" key="1">
    <citation type="submission" date="2020-08" db="EMBL/GenBank/DDBJ databases">
        <title>Sequencing the genomes of 1000 actinobacteria strains.</title>
        <authorList>
            <person name="Klenk H.-P."/>
        </authorList>
    </citation>
    <scope>NUCLEOTIDE SEQUENCE [LARGE SCALE GENOMIC DNA]</scope>
    <source>
        <strain evidence="1 2">DSM 43851</strain>
    </source>
</reference>
<organism evidence="1 2">
    <name type="scientific">Kutzneria kofuensis</name>
    <dbReference type="NCBI Taxonomy" id="103725"/>
    <lineage>
        <taxon>Bacteria</taxon>
        <taxon>Bacillati</taxon>
        <taxon>Actinomycetota</taxon>
        <taxon>Actinomycetes</taxon>
        <taxon>Pseudonocardiales</taxon>
        <taxon>Pseudonocardiaceae</taxon>
        <taxon>Kutzneria</taxon>
    </lineage>
</organism>
<dbReference type="Proteomes" id="UP000585638">
    <property type="component" value="Unassembled WGS sequence"/>
</dbReference>
<sequence length="37" mass="4052">MEFSLDLDALQQLPAAEAGTITPECTWTCSWTGVTTY</sequence>
<evidence type="ECO:0000313" key="1">
    <source>
        <dbReference type="EMBL" id="MBB5897318.1"/>
    </source>
</evidence>
<comment type="caution">
    <text evidence="1">The sequence shown here is derived from an EMBL/GenBank/DDBJ whole genome shotgun (WGS) entry which is preliminary data.</text>
</comment>
<gene>
    <name evidence="1" type="ORF">BJ998_008577</name>
</gene>
<keyword evidence="2" id="KW-1185">Reference proteome</keyword>
<name>A0A7W9KS00_9PSEU</name>
<dbReference type="NCBIfam" id="NF038157">
    <property type="entry name" value="lanti_ALQxL"/>
    <property type="match status" value="1"/>
</dbReference>
<proteinExistence type="predicted"/>
<dbReference type="AlphaFoldDB" id="A0A7W9KS00"/>
<protein>
    <submittedName>
        <fullName evidence="1">Uncharacterized protein</fullName>
    </submittedName>
</protein>
<dbReference type="EMBL" id="JACHIR010000003">
    <property type="protein sequence ID" value="MBB5897318.1"/>
    <property type="molecule type" value="Genomic_DNA"/>
</dbReference>
<evidence type="ECO:0000313" key="2">
    <source>
        <dbReference type="Proteomes" id="UP000585638"/>
    </source>
</evidence>
<accession>A0A7W9KS00</accession>
<dbReference type="RefSeq" id="WP_221339616.1">
    <property type="nucleotide sequence ID" value="NZ_JACHIR010000003.1"/>
</dbReference>